<proteinExistence type="predicted"/>
<dbReference type="Proteomes" id="UP000027341">
    <property type="component" value="Unassembled WGS sequence"/>
</dbReference>
<comment type="caution">
    <text evidence="1">The sequence shown here is derived from an EMBL/GenBank/DDBJ whole genome shotgun (WGS) entry which is preliminary data.</text>
</comment>
<dbReference type="RefSeq" id="WP_029908706.1">
    <property type="nucleotide sequence ID" value="NZ_AP020335.1"/>
</dbReference>
<dbReference type="PANTHER" id="PTHR35446">
    <property type="entry name" value="SI:CH211-175M2.5"/>
    <property type="match status" value="1"/>
</dbReference>
<reference evidence="1 2" key="1">
    <citation type="submission" date="2014-04" db="EMBL/GenBank/DDBJ databases">
        <title>Draft genome sequence of Hydrogenovibrio marinus MH-110, a model organism for aerobic H2 metabolism.</title>
        <authorList>
            <person name="Cha H.J."/>
            <person name="Jo B.H."/>
            <person name="Hwang B.H."/>
        </authorList>
    </citation>
    <scope>NUCLEOTIDE SEQUENCE [LARGE SCALE GENOMIC DNA]</scope>
    <source>
        <strain evidence="1 2">MH-110</strain>
    </source>
</reference>
<evidence type="ECO:0000313" key="2">
    <source>
        <dbReference type="Proteomes" id="UP000027341"/>
    </source>
</evidence>
<protein>
    <recommendedName>
        <fullName evidence="3">Carboxymuconolactone decarboxylase-like domain-containing protein</fullName>
    </recommendedName>
</protein>
<gene>
    <name evidence="1" type="ORF">EI16_01500</name>
</gene>
<dbReference type="AlphaFoldDB" id="A0A066ZY13"/>
<evidence type="ECO:0000313" key="1">
    <source>
        <dbReference type="EMBL" id="KDN95015.1"/>
    </source>
</evidence>
<dbReference type="InterPro" id="IPR029032">
    <property type="entry name" value="AhpD-like"/>
</dbReference>
<dbReference type="PANTHER" id="PTHR35446:SF2">
    <property type="entry name" value="CARBOXYMUCONOLACTONE DECARBOXYLASE-LIKE DOMAIN-CONTAINING PROTEIN"/>
    <property type="match status" value="1"/>
</dbReference>
<dbReference type="STRING" id="28885.EI16_01500"/>
<evidence type="ECO:0008006" key="3">
    <source>
        <dbReference type="Google" id="ProtNLM"/>
    </source>
</evidence>
<sequence>MSLLSLVTPEKATGRVAEIYDEINWTFGSVPNGFQLHSISPELFDDNWRNISYFMEHKTLKFPLLAMIRMLVSTDNACEYCINLNEALLINKAGFTQDQIAATKADASNAPLNEKDKAMLLFVLKATKAAKSVNADDVEALRNLDWTDKDIYDAVAHGARNMAMDVLFDTFKVEL</sequence>
<dbReference type="EMBL" id="JMIU01000001">
    <property type="protein sequence ID" value="KDN95015.1"/>
    <property type="molecule type" value="Genomic_DNA"/>
</dbReference>
<name>A0A066ZY13_HYDMR</name>
<dbReference type="Gene3D" id="1.20.1290.10">
    <property type="entry name" value="AhpD-like"/>
    <property type="match status" value="1"/>
</dbReference>
<keyword evidence="2" id="KW-1185">Reference proteome</keyword>
<dbReference type="SUPFAM" id="SSF69118">
    <property type="entry name" value="AhpD-like"/>
    <property type="match status" value="1"/>
</dbReference>
<accession>A0A066ZY13</accession>
<organism evidence="1 2">
    <name type="scientific">Hydrogenovibrio marinus</name>
    <dbReference type="NCBI Taxonomy" id="28885"/>
    <lineage>
        <taxon>Bacteria</taxon>
        <taxon>Pseudomonadati</taxon>
        <taxon>Pseudomonadota</taxon>
        <taxon>Gammaproteobacteria</taxon>
        <taxon>Thiotrichales</taxon>
        <taxon>Piscirickettsiaceae</taxon>
        <taxon>Hydrogenovibrio</taxon>
    </lineage>
</organism>